<evidence type="ECO:0000313" key="1">
    <source>
        <dbReference type="EMBL" id="JAE15333.1"/>
    </source>
</evidence>
<dbReference type="AlphaFoldDB" id="A0A0A9G3U9"/>
<reference evidence="1" key="2">
    <citation type="journal article" date="2015" name="Data Brief">
        <title>Shoot transcriptome of the giant reed, Arundo donax.</title>
        <authorList>
            <person name="Barrero R.A."/>
            <person name="Guerrero F.D."/>
            <person name="Moolhuijzen P."/>
            <person name="Goolsby J.A."/>
            <person name="Tidwell J."/>
            <person name="Bellgard S.E."/>
            <person name="Bellgard M.I."/>
        </authorList>
    </citation>
    <scope>NUCLEOTIDE SEQUENCE</scope>
    <source>
        <tissue evidence="1">Shoot tissue taken approximately 20 cm above the soil surface</tissue>
    </source>
</reference>
<organism evidence="1">
    <name type="scientific">Arundo donax</name>
    <name type="common">Giant reed</name>
    <name type="synonym">Donax arundinaceus</name>
    <dbReference type="NCBI Taxonomy" id="35708"/>
    <lineage>
        <taxon>Eukaryota</taxon>
        <taxon>Viridiplantae</taxon>
        <taxon>Streptophyta</taxon>
        <taxon>Embryophyta</taxon>
        <taxon>Tracheophyta</taxon>
        <taxon>Spermatophyta</taxon>
        <taxon>Magnoliopsida</taxon>
        <taxon>Liliopsida</taxon>
        <taxon>Poales</taxon>
        <taxon>Poaceae</taxon>
        <taxon>PACMAD clade</taxon>
        <taxon>Arundinoideae</taxon>
        <taxon>Arundineae</taxon>
        <taxon>Arundo</taxon>
    </lineage>
</organism>
<dbReference type="EMBL" id="GBRH01182563">
    <property type="protein sequence ID" value="JAE15333.1"/>
    <property type="molecule type" value="Transcribed_RNA"/>
</dbReference>
<accession>A0A0A9G3U9</accession>
<proteinExistence type="predicted"/>
<name>A0A0A9G3U9_ARUDO</name>
<reference evidence="1" key="1">
    <citation type="submission" date="2014-09" db="EMBL/GenBank/DDBJ databases">
        <authorList>
            <person name="Magalhaes I.L.F."/>
            <person name="Oliveira U."/>
            <person name="Santos F.R."/>
            <person name="Vidigal T.H.D.A."/>
            <person name="Brescovit A.D."/>
            <person name="Santos A.J."/>
        </authorList>
    </citation>
    <scope>NUCLEOTIDE SEQUENCE</scope>
    <source>
        <tissue evidence="1">Shoot tissue taken approximately 20 cm above the soil surface</tissue>
    </source>
</reference>
<protein>
    <submittedName>
        <fullName evidence="1">Uncharacterized protein</fullName>
    </submittedName>
</protein>
<sequence length="22" mass="2660">MALVFKTRSSWERKKKVKPIKV</sequence>